<dbReference type="HOGENOM" id="CLU_1469487_0_0_1"/>
<dbReference type="EMBL" id="GL379793">
    <property type="protein sequence ID" value="EGT56649.1"/>
    <property type="molecule type" value="Genomic_DNA"/>
</dbReference>
<feature type="transmembrane region" description="Helical" evidence="1">
    <location>
        <begin position="77"/>
        <end position="97"/>
    </location>
</feature>
<gene>
    <name evidence="2" type="ORF">CAEBREN_21910</name>
</gene>
<keyword evidence="1" id="KW-0812">Transmembrane</keyword>
<proteinExistence type="predicted"/>
<name>G0MG41_CAEBE</name>
<evidence type="ECO:0000313" key="3">
    <source>
        <dbReference type="Proteomes" id="UP000008068"/>
    </source>
</evidence>
<feature type="transmembrane region" description="Helical" evidence="1">
    <location>
        <begin position="34"/>
        <end position="57"/>
    </location>
</feature>
<protein>
    <submittedName>
        <fullName evidence="2">Uncharacterized protein</fullName>
    </submittedName>
</protein>
<organism evidence="3">
    <name type="scientific">Caenorhabditis brenneri</name>
    <name type="common">Nematode worm</name>
    <dbReference type="NCBI Taxonomy" id="135651"/>
    <lineage>
        <taxon>Eukaryota</taxon>
        <taxon>Metazoa</taxon>
        <taxon>Ecdysozoa</taxon>
        <taxon>Nematoda</taxon>
        <taxon>Chromadorea</taxon>
        <taxon>Rhabditida</taxon>
        <taxon>Rhabditina</taxon>
        <taxon>Rhabditomorpha</taxon>
        <taxon>Rhabditoidea</taxon>
        <taxon>Rhabditidae</taxon>
        <taxon>Peloderinae</taxon>
        <taxon>Caenorhabditis</taxon>
    </lineage>
</organism>
<dbReference type="Proteomes" id="UP000008068">
    <property type="component" value="Unassembled WGS sequence"/>
</dbReference>
<keyword evidence="3" id="KW-1185">Reference proteome</keyword>
<keyword evidence="1" id="KW-0472">Membrane</keyword>
<reference evidence="3" key="1">
    <citation type="submission" date="2011-07" db="EMBL/GenBank/DDBJ databases">
        <authorList>
            <consortium name="Caenorhabditis brenneri Sequencing and Analysis Consortium"/>
            <person name="Wilson R.K."/>
        </authorList>
    </citation>
    <scope>NUCLEOTIDE SEQUENCE [LARGE SCALE GENOMIC DNA]</scope>
    <source>
        <strain evidence="3">PB2801</strain>
    </source>
</reference>
<dbReference type="AlphaFoldDB" id="G0MG41"/>
<evidence type="ECO:0000313" key="2">
    <source>
        <dbReference type="EMBL" id="EGT56649.1"/>
    </source>
</evidence>
<sequence>MTAITVPEPRKGNVEYNKDEWKHTNAFLKFTCRFLLFVNFACLRFLGHIWAILLISFTTDPDTEERRVNLDFEDFCYRFTGIVLFLSPVMIIIIYEVEQRMIKYKKLPRYVDPAGERKEMEDLVKTWYSVSKFVPVLINVFKVMAFFLIASIFIVYCFPVKDLTLKDILLGPDYNATESIAAKQ</sequence>
<accession>G0MG41</accession>
<feature type="transmembrane region" description="Helical" evidence="1">
    <location>
        <begin position="133"/>
        <end position="156"/>
    </location>
</feature>
<evidence type="ECO:0000256" key="1">
    <source>
        <dbReference type="SAM" id="Phobius"/>
    </source>
</evidence>
<dbReference type="InParanoid" id="G0MG41"/>
<keyword evidence="1" id="KW-1133">Transmembrane helix</keyword>